<dbReference type="Gene3D" id="1.20.1280.50">
    <property type="match status" value="1"/>
</dbReference>
<protein>
    <submittedName>
        <fullName evidence="2">F-box protein</fullName>
    </submittedName>
</protein>
<gene>
    <name evidence="2" type="ORF">FCM35_KLT17164</name>
</gene>
<dbReference type="InterPro" id="IPR001810">
    <property type="entry name" value="F-box_dom"/>
</dbReference>
<dbReference type="Proteomes" id="UP000623129">
    <property type="component" value="Unassembled WGS sequence"/>
</dbReference>
<dbReference type="InterPro" id="IPR036047">
    <property type="entry name" value="F-box-like_dom_sf"/>
</dbReference>
<feature type="domain" description="F-box" evidence="1">
    <location>
        <begin position="11"/>
        <end position="58"/>
    </location>
</feature>
<dbReference type="PANTHER" id="PTHR44259">
    <property type="entry name" value="OS07G0183000 PROTEIN-RELATED"/>
    <property type="match status" value="1"/>
</dbReference>
<dbReference type="EMBL" id="SWLB01000005">
    <property type="protein sequence ID" value="KAF3338327.1"/>
    <property type="molecule type" value="Genomic_DNA"/>
</dbReference>
<dbReference type="PANTHER" id="PTHR44259:SF114">
    <property type="entry name" value="OS06G0707300 PROTEIN"/>
    <property type="match status" value="1"/>
</dbReference>
<evidence type="ECO:0000259" key="1">
    <source>
        <dbReference type="PROSITE" id="PS50181"/>
    </source>
</evidence>
<dbReference type="SUPFAM" id="SSF81383">
    <property type="entry name" value="F-box domain"/>
    <property type="match status" value="1"/>
</dbReference>
<evidence type="ECO:0000313" key="2">
    <source>
        <dbReference type="EMBL" id="KAF3338327.1"/>
    </source>
</evidence>
<name>A0A833RBF7_9POAL</name>
<evidence type="ECO:0000313" key="3">
    <source>
        <dbReference type="Proteomes" id="UP000623129"/>
    </source>
</evidence>
<dbReference type="PROSITE" id="PS50181">
    <property type="entry name" value="FBOX"/>
    <property type="match status" value="1"/>
</dbReference>
<dbReference type="Pfam" id="PF12937">
    <property type="entry name" value="F-box-like"/>
    <property type="match status" value="1"/>
</dbReference>
<dbReference type="Pfam" id="PF03478">
    <property type="entry name" value="Beta-prop_KIB1-4"/>
    <property type="match status" value="1"/>
</dbReference>
<reference evidence="2" key="1">
    <citation type="submission" date="2020-01" db="EMBL/GenBank/DDBJ databases">
        <title>Genome sequence of Kobresia littledalei, the first chromosome-level genome in the family Cyperaceae.</title>
        <authorList>
            <person name="Qu G."/>
        </authorList>
    </citation>
    <scope>NUCLEOTIDE SEQUENCE</scope>
    <source>
        <strain evidence="2">C.B.Clarke</strain>
        <tissue evidence="2">Leaf</tissue>
    </source>
</reference>
<keyword evidence="3" id="KW-1185">Reference proteome</keyword>
<organism evidence="2 3">
    <name type="scientific">Carex littledalei</name>
    <dbReference type="NCBI Taxonomy" id="544730"/>
    <lineage>
        <taxon>Eukaryota</taxon>
        <taxon>Viridiplantae</taxon>
        <taxon>Streptophyta</taxon>
        <taxon>Embryophyta</taxon>
        <taxon>Tracheophyta</taxon>
        <taxon>Spermatophyta</taxon>
        <taxon>Magnoliopsida</taxon>
        <taxon>Liliopsida</taxon>
        <taxon>Poales</taxon>
        <taxon>Cyperaceae</taxon>
        <taxon>Cyperoideae</taxon>
        <taxon>Cariceae</taxon>
        <taxon>Carex</taxon>
        <taxon>Carex subgen. Euthyceras</taxon>
    </lineage>
</organism>
<accession>A0A833RBF7</accession>
<dbReference type="InterPro" id="IPR005174">
    <property type="entry name" value="KIB1-4_b-propeller"/>
</dbReference>
<dbReference type="InterPro" id="IPR050942">
    <property type="entry name" value="F-box_BR-signaling"/>
</dbReference>
<sequence>MSINNMSHQTPCSWANLPPDLLLCIADRLDATTFIRLTAVCTSWASTIHPYLPSFPPIRRNQPVPWLLCYAQSSNTGNCTNLTFYDLGTAAYYSLRIPIPSLRGHHWMGSYKDWLVTLDRQLQLHLIKPLTGAHVLLPFKGIKKMHPKKVIMCQSPDNTNELQAFWLTQQGGLVSSKLGDKSWSWMANYGTGYQDIAVHQGKVYAVSTNILFYWKIGSSSTKRSIFPEFLHWWRTKFLIECNGELLILIIGKEERVSLENHAPKQVRLYKFKRGDHGFLLSHVSSLGDDALFFGANCSYMVSSFGRDDIQGNCIYFTNQMSRCFHDAETFHPNHNFGRFDLGKQTYYKPCCPQDSPRHLLPPIWFLPR</sequence>
<comment type="caution">
    <text evidence="2">The sequence shown here is derived from an EMBL/GenBank/DDBJ whole genome shotgun (WGS) entry which is preliminary data.</text>
</comment>
<dbReference type="CDD" id="cd09917">
    <property type="entry name" value="F-box_SF"/>
    <property type="match status" value="1"/>
</dbReference>
<dbReference type="AlphaFoldDB" id="A0A833RBF7"/>
<dbReference type="OrthoDB" id="642536at2759"/>
<proteinExistence type="predicted"/>